<feature type="domain" description="S1 motif" evidence="6">
    <location>
        <begin position="494"/>
        <end position="566"/>
    </location>
</feature>
<dbReference type="InterPro" id="IPR008847">
    <property type="entry name" value="Suf"/>
</dbReference>
<dbReference type="InterPro" id="IPR045209">
    <property type="entry name" value="Rrp5"/>
</dbReference>
<reference evidence="8" key="1">
    <citation type="submission" date="2025-08" db="UniProtKB">
        <authorList>
            <consortium name="RefSeq"/>
        </authorList>
    </citation>
    <scope>IDENTIFICATION</scope>
</reference>
<dbReference type="GeneID" id="105360846"/>
<protein>
    <submittedName>
        <fullName evidence="8">Protein RRP5 homolog</fullName>
    </submittedName>
</protein>
<dbReference type="Pfam" id="PF05843">
    <property type="entry name" value="Suf"/>
    <property type="match status" value="1"/>
</dbReference>
<sequence length="1390" mass="159816">MVLKHFPREGKSRNIKSSQTSLSKLTKCKLKKYKYKDKIKEKLSIQGESITLNLAQNLKYSTLNKEMIILGRIFKVLDIYIIVSLPGQIKGKIQVVDISESYTNLLKNITNNKKVINELIPLTNLYKKGDYVICYVKDIDSKKIYLSLQPYLINQNLNPKMLTKGSKIILSVKSIEDHGYILETGLKNLRAFLCIEDVECKVNFYPGKQIVCIIKDVEVEENIFTIKVSVKSKHLDNVETNVSCLDHLIPGTQYSLKIKKITKNGLQIYYSGKYIGYINQFYLQHSLLSFKEEQEIVGRLLYIIPLIKIAYFSLLSLEQETKLLKIGDIINKAKVVSYDSKGIFVKIKGLRGYIPLQHNKPYFKKIESIFSINSVHKCKVITYDLIAKLYICTIEKKLIEYINHSDLELGNRTEVIITSINEKKKYINVVTGKIFGIVPFDQISDSGLINELNVGQRFTARVLKLSKNIIFTLKKSLVESKLPILCKIEDAKINSVYDGSIIKIINEGIIVSFFGNVKGWIPKHFLNHQTTLQKQSQNWNFVIGQTIKTVVKSINIHENKIILALSNSKIKNYKYKIGDTIEGIVIDSSIAGIHVRIINKNRESIIAFLPTGHMSPCYEIGKMLATKIVTGDILSATIFSTYPKLILSSTFAPEIAYKMSTLNPGDSILCSVSKIFKESIKVLLPIAKFYKYVTVPINEVGNFEYLYENQIVFGKILRLDKETQSINLTIKLNKIWENVTECENKMTAINVLSCYLNKILELSKNIFYASKSISKIYIGERVNGTVENIMDYGLTLKLKKNIKGIVSTGNFFGNYKQGDQIEGLVLWINYPQEYVEITMIHNDVNSIQVKQNNLSKIPIGTELRGKIVLVTNWFILAILKGQAKGTLVTLPVRRHLNDTIPDINLYQIGIKIRCFTILNKKEADLLLPICMLKSAFKTHKIEQQKPFHSSLKLKRKMETTDENKNTTVVEKLYKMNYNDNIKREINQMTNKGVINKDIEIIKLKSQKRNENIQNDSDKNSNKPKKKDKQCTYNINCITKETPKVFTNFSLNLNIAKCRFKWNSLLNERVDIETSSDDEVNDSTKKLKKKKLSTSEKNALERQKEKEIREREEVLASTLLPQTVDQFDKLVLSNPNSSLIWIQYIAHYLQTTEIEKARAIAKRALKVINFREENEKLNIWQALLNLESRFGSSESLTEVFQEAIKANDVKKIYEHMLTIYTITGKQSELENIIKTMINKFKQHPETWISCGAIFLKIGMKNKSRDIMQRALQSLPKNKHVNLMIQFAQLENKLGDKERTQTLFEQILSSYSKRTNVWLSYVDSLVKSGEIEIARKILDRAISQDLSTKKMKILFEKYINFEEKYGTKENILRIQALAVKYVEEQCKKVDYI</sequence>
<dbReference type="PANTHER" id="PTHR23270:SF10">
    <property type="entry name" value="PROTEIN RRP5 HOMOLOG"/>
    <property type="match status" value="1"/>
</dbReference>
<keyword evidence="4" id="KW-0539">Nucleus</keyword>
<evidence type="ECO:0000256" key="5">
    <source>
        <dbReference type="SAM" id="MobiDB-lite"/>
    </source>
</evidence>
<evidence type="ECO:0000259" key="6">
    <source>
        <dbReference type="PROSITE" id="PS50126"/>
    </source>
</evidence>
<dbReference type="SUPFAM" id="SSF50249">
    <property type="entry name" value="Nucleic acid-binding proteins"/>
    <property type="match status" value="6"/>
</dbReference>
<feature type="domain" description="S1 motif" evidence="6">
    <location>
        <begin position="410"/>
        <end position="482"/>
    </location>
</feature>
<evidence type="ECO:0000256" key="2">
    <source>
        <dbReference type="ARBA" id="ARBA00022552"/>
    </source>
</evidence>
<dbReference type="SMART" id="SM00386">
    <property type="entry name" value="HAT"/>
    <property type="match status" value="5"/>
</dbReference>
<keyword evidence="7" id="KW-1185">Reference proteome</keyword>
<evidence type="ECO:0000313" key="8">
    <source>
        <dbReference type="RefSeq" id="XP_011496148.1"/>
    </source>
</evidence>
<dbReference type="Proteomes" id="UP000695007">
    <property type="component" value="Unplaced"/>
</dbReference>
<dbReference type="PROSITE" id="PS50126">
    <property type="entry name" value="S1"/>
    <property type="match status" value="5"/>
</dbReference>
<keyword evidence="3" id="KW-0677">Repeat</keyword>
<feature type="domain" description="S1 motif" evidence="6">
    <location>
        <begin position="327"/>
        <end position="395"/>
    </location>
</feature>
<comment type="subcellular location">
    <subcellularLocation>
        <location evidence="1">Nucleus</location>
        <location evidence="1">Nucleolus</location>
    </subcellularLocation>
</comment>
<feature type="region of interest" description="Disordered" evidence="5">
    <location>
        <begin position="1076"/>
        <end position="1104"/>
    </location>
</feature>
<evidence type="ECO:0000313" key="7">
    <source>
        <dbReference type="Proteomes" id="UP000695007"/>
    </source>
</evidence>
<feature type="domain" description="S1 motif" evidence="6">
    <location>
        <begin position="66"/>
        <end position="149"/>
    </location>
</feature>
<proteinExistence type="predicted"/>
<dbReference type="GO" id="GO:0032040">
    <property type="term" value="C:small-subunit processome"/>
    <property type="evidence" value="ECO:0007669"/>
    <property type="project" value="TreeGrafter"/>
</dbReference>
<accession>A0AAJ6YDN5</accession>
<feature type="compositionally biased region" description="Basic and acidic residues" evidence="5">
    <location>
        <begin position="1009"/>
        <end position="1020"/>
    </location>
</feature>
<dbReference type="InterPro" id="IPR012340">
    <property type="entry name" value="NA-bd_OB-fold"/>
</dbReference>
<dbReference type="InterPro" id="IPR003029">
    <property type="entry name" value="S1_domain"/>
</dbReference>
<feature type="region of interest" description="Disordered" evidence="5">
    <location>
        <begin position="1009"/>
        <end position="1028"/>
    </location>
</feature>
<organism evidence="7 8">
    <name type="scientific">Ceratosolen solmsi marchali</name>
    <dbReference type="NCBI Taxonomy" id="326594"/>
    <lineage>
        <taxon>Eukaryota</taxon>
        <taxon>Metazoa</taxon>
        <taxon>Ecdysozoa</taxon>
        <taxon>Arthropoda</taxon>
        <taxon>Hexapoda</taxon>
        <taxon>Insecta</taxon>
        <taxon>Pterygota</taxon>
        <taxon>Neoptera</taxon>
        <taxon>Endopterygota</taxon>
        <taxon>Hymenoptera</taxon>
        <taxon>Apocrita</taxon>
        <taxon>Proctotrupomorpha</taxon>
        <taxon>Chalcidoidea</taxon>
        <taxon>Agaonidae</taxon>
        <taxon>Agaoninae</taxon>
        <taxon>Ceratosolen</taxon>
    </lineage>
</organism>
<keyword evidence="2" id="KW-0698">rRNA processing</keyword>
<feature type="domain" description="S1 motif" evidence="6">
    <location>
        <begin position="779"/>
        <end position="840"/>
    </location>
</feature>
<evidence type="ECO:0000256" key="1">
    <source>
        <dbReference type="ARBA" id="ARBA00004604"/>
    </source>
</evidence>
<dbReference type="CDD" id="cd00164">
    <property type="entry name" value="S1_like"/>
    <property type="match status" value="1"/>
</dbReference>
<dbReference type="GO" id="GO:0006364">
    <property type="term" value="P:rRNA processing"/>
    <property type="evidence" value="ECO:0007669"/>
    <property type="project" value="UniProtKB-KW"/>
</dbReference>
<gene>
    <name evidence="8" type="primary">LOC105360846</name>
</gene>
<dbReference type="InterPro" id="IPR003107">
    <property type="entry name" value="HAT"/>
</dbReference>
<dbReference type="Pfam" id="PF00575">
    <property type="entry name" value="S1"/>
    <property type="match status" value="1"/>
</dbReference>
<dbReference type="Gene3D" id="2.40.50.140">
    <property type="entry name" value="Nucleic acid-binding proteins"/>
    <property type="match status" value="4"/>
</dbReference>
<evidence type="ECO:0000256" key="3">
    <source>
        <dbReference type="ARBA" id="ARBA00022737"/>
    </source>
</evidence>
<dbReference type="GO" id="GO:0003723">
    <property type="term" value="F:RNA binding"/>
    <property type="evidence" value="ECO:0007669"/>
    <property type="project" value="TreeGrafter"/>
</dbReference>
<dbReference type="InterPro" id="IPR011990">
    <property type="entry name" value="TPR-like_helical_dom_sf"/>
</dbReference>
<dbReference type="KEGG" id="csol:105360846"/>
<dbReference type="SMART" id="SM00316">
    <property type="entry name" value="S1"/>
    <property type="match status" value="8"/>
</dbReference>
<dbReference type="CTD" id="42899"/>
<name>A0AAJ6YDN5_9HYME</name>
<dbReference type="SUPFAM" id="SSF48452">
    <property type="entry name" value="TPR-like"/>
    <property type="match status" value="2"/>
</dbReference>
<evidence type="ECO:0000256" key="4">
    <source>
        <dbReference type="ARBA" id="ARBA00023242"/>
    </source>
</evidence>
<dbReference type="Gene3D" id="1.25.40.10">
    <property type="entry name" value="Tetratricopeptide repeat domain"/>
    <property type="match status" value="1"/>
</dbReference>
<dbReference type="RefSeq" id="XP_011496148.1">
    <property type="nucleotide sequence ID" value="XM_011497846.1"/>
</dbReference>
<dbReference type="PANTHER" id="PTHR23270">
    <property type="entry name" value="PROGRAMMED CELL DEATH PROTEIN 11 PRE-RRNA PROCESSING PROTEIN RRP5"/>
    <property type="match status" value="1"/>
</dbReference>